<feature type="region of interest" description="Disordered" evidence="4">
    <location>
        <begin position="582"/>
        <end position="602"/>
    </location>
</feature>
<feature type="region of interest" description="Disordered" evidence="4">
    <location>
        <begin position="151"/>
        <end position="205"/>
    </location>
</feature>
<dbReference type="Proteomes" id="UP001634393">
    <property type="component" value="Unassembled WGS sequence"/>
</dbReference>
<dbReference type="PANTHER" id="PTHR47340:SF1">
    <property type="entry name" value="DUPLICATED HOMEODOMAIN-LIKE SUPERFAMILY PROTEIN"/>
    <property type="match status" value="1"/>
</dbReference>
<proteinExistence type="predicted"/>
<feature type="compositionally biased region" description="Basic and acidic residues" evidence="4">
    <location>
        <begin position="7"/>
        <end position="23"/>
    </location>
</feature>
<dbReference type="Pfam" id="PF00249">
    <property type="entry name" value="Myb_DNA-binding"/>
    <property type="match status" value="2"/>
</dbReference>
<accession>A0ABD3S698</accession>
<dbReference type="Gene3D" id="1.20.58.1880">
    <property type="match status" value="1"/>
</dbReference>
<feature type="region of interest" description="Disordered" evidence="4">
    <location>
        <begin position="102"/>
        <end position="139"/>
    </location>
</feature>
<feature type="domain" description="HTH myb-type" evidence="7">
    <location>
        <begin position="1013"/>
        <end position="1059"/>
    </location>
</feature>
<feature type="compositionally biased region" description="Gly residues" evidence="4">
    <location>
        <begin position="26"/>
        <end position="35"/>
    </location>
</feature>
<feature type="domain" description="SANT" evidence="6">
    <location>
        <begin position="1011"/>
        <end position="1059"/>
    </location>
</feature>
<dbReference type="InterPro" id="IPR017884">
    <property type="entry name" value="SANT_dom"/>
</dbReference>
<sequence>MPPEQLPWDRRDFRKHERSDLDPRLGNGGFVGGGPNRWREQPHAPPYHQRHQQQQQQQRWYSDFRSTRPIPPGHGKQGGWHMYSGGTGNGFVPFGSNGNGRYIRNNRENRPSFSKKEWKASSWETVASPSGPGRPTPEVSNQRFVENIQSGHNKSSKIIDFSSHSPDSANLADQSQSLLKEQHDKNGGTADRPTSTDQKFEKENELGLIDNKKPLKWPRSGSLSSRGAGFRHSSSKSLEVESIETVAEVHPENVTPVQPPSADAPTCVPTDETCSKKKPRLGWGQGLAKYEKKKVEGPEDSEIKNGLDVSVSDTKNVQTHAVNLLDNSPRVASSLVRASPATPSSVACSSSPGIEKKQSIMEANTDQCTTNLRCSPNIVSQAQYDGPIFNLENLEITSVFNLSTLIDKLLQSDDPSSVETGYVQTSSMNKLLMWKVDMLKALEMTESEIDSLETELKLLTAEARMCCRHPASSSSLPEDCPFKPCEDQVTDSTLAVRPAPLQVVSTGDMIVEYSPVSLENKHVVLKDDDIDSPGSATSKFVGQPAKEDIFPSETAGCIEDIVNLNVNNSRNLDEKYSKNDLRDEENAGHGDNHEVSLTSSSQDLASASNMHCDLDDVYDSILASNKASADRALKQLNKLLPSKQRHFDIPSAQRDSSVVKEKFLMRKRFLQFKEKVTVLRFKVFQHFWKEGRVVSVRKLRLKSHKKFDLSGGHKKNRASCRSRISSSFGSSQTVPADEVIEFVNWLLSESSFRPYTGALKMPALILDKKEMKMSTFISNNGLVEDCFAVEKERSMINPWTSEEREVFIDKLATFGKDFKKIASFLEHKTIADCIEFYYKNHKSECFQKAWKKPDFMKQKKSQSTTYLVGSGKRWNRESNAASLDILGAASAIAANVDAGIEIPQNCTSRFFFGASSSYKASKGNDDPLQSPDMDSNERETAAADVLAGICASISSEAMSSSITSSLDHRDGHLDWRCHRVVSSRKRPLTPEVTHNIDDECSDESCREMDTSDWTDEEKSIFIQALSTYGKDYVMISQSVRTRSRDQCKLFFNKACKRLRLDRIKPGAGNDVSGDVNGGGSDIEGACAVGTSSVICNGPGCQMEDDISHPDVKLNQEKNDVVEAQNLRPGFEICGENNGPCTLDMDAEPVLKQFPDINMNNKERNGVSVSAQELGTLYVSSNSETVRVEEEDDVYDQPKGPSLAKNRALFSSSDGNYGEDNEGQGLLSPEDDLDDEVVEDRDAINSSEVSAPICAVNPLKADPQIVSHPCSSIQVDKVSGCQSKADLESCAAEKSLAMPLQQNGQLASLKSSTLLSVPIKYQKNPSHNALSADIETNRISDEHSQKIVPTCDSQQRFLSRSLSDPVESPQTLRGFPVSLQTMKEINGDFNCNRSLPHQNVPKQDGILHSDRHKEFPVQKCSNSSRHQSEVVNPLFPSQEQSRDHPKPLSGCSSNLKLFGKILISSDQTPNSCAQQADDDNNKADSRQSLNLKFSGDKKVNLDSAQTKFDCNKNICSEDNVRSYGFWDGHRIQIGGSPPLPDSTLLLNKYPDAFSNYAMPTLERELPPFGIDMKQPQVVLLLSEMQRRNGLDVVGTGGQCLGVSDPVAAIKMHAIKEDDVNNNNTTRSSNGNVGR</sequence>
<name>A0ABD3S698_9LAMI</name>
<dbReference type="InterPro" id="IPR009057">
    <property type="entry name" value="Homeodomain-like_sf"/>
</dbReference>
<feature type="compositionally biased region" description="Basic and acidic residues" evidence="4">
    <location>
        <begin position="582"/>
        <end position="594"/>
    </location>
</feature>
<evidence type="ECO:0000259" key="7">
    <source>
        <dbReference type="PROSITE" id="PS51294"/>
    </source>
</evidence>
<feature type="domain" description="SANT" evidence="6">
    <location>
        <begin position="794"/>
        <end position="845"/>
    </location>
</feature>
<dbReference type="InterPro" id="IPR017930">
    <property type="entry name" value="Myb_dom"/>
</dbReference>
<dbReference type="SUPFAM" id="SSF46689">
    <property type="entry name" value="Homeodomain-like"/>
    <property type="match status" value="2"/>
</dbReference>
<organism evidence="8 9">
    <name type="scientific">Penstemon smallii</name>
    <dbReference type="NCBI Taxonomy" id="265156"/>
    <lineage>
        <taxon>Eukaryota</taxon>
        <taxon>Viridiplantae</taxon>
        <taxon>Streptophyta</taxon>
        <taxon>Embryophyta</taxon>
        <taxon>Tracheophyta</taxon>
        <taxon>Spermatophyta</taxon>
        <taxon>Magnoliopsida</taxon>
        <taxon>eudicotyledons</taxon>
        <taxon>Gunneridae</taxon>
        <taxon>Pentapetalae</taxon>
        <taxon>asterids</taxon>
        <taxon>lamiids</taxon>
        <taxon>Lamiales</taxon>
        <taxon>Plantaginaceae</taxon>
        <taxon>Cheloneae</taxon>
        <taxon>Penstemon</taxon>
    </lineage>
</organism>
<evidence type="ECO:0000313" key="8">
    <source>
        <dbReference type="EMBL" id="KAL3819987.1"/>
    </source>
</evidence>
<dbReference type="CDD" id="cd00167">
    <property type="entry name" value="SANT"/>
    <property type="match status" value="1"/>
</dbReference>
<dbReference type="SMART" id="SM00717">
    <property type="entry name" value="SANT"/>
    <property type="match status" value="2"/>
</dbReference>
<reference evidence="8 9" key="1">
    <citation type="submission" date="2024-12" db="EMBL/GenBank/DDBJ databases">
        <title>The unique morphological basis and parallel evolutionary history of personate flowers in Penstemon.</title>
        <authorList>
            <person name="Depatie T.H."/>
            <person name="Wessinger C.A."/>
        </authorList>
    </citation>
    <scope>NUCLEOTIDE SEQUENCE [LARGE SCALE GENOMIC DNA]</scope>
    <source>
        <strain evidence="8">WTNN_2</strain>
        <tissue evidence="8">Leaf</tissue>
    </source>
</reference>
<dbReference type="PANTHER" id="PTHR47340">
    <property type="entry name" value="DUPLICATED HOMEODOMAIN-LIKE SUPERFAMILY PROTEIN"/>
    <property type="match status" value="1"/>
</dbReference>
<dbReference type="GO" id="GO:0005634">
    <property type="term" value="C:nucleus"/>
    <property type="evidence" value="ECO:0007669"/>
    <property type="project" value="UniProtKB-SubCell"/>
</dbReference>
<dbReference type="Gene3D" id="1.10.10.60">
    <property type="entry name" value="Homeodomain-like"/>
    <property type="match status" value="1"/>
</dbReference>
<gene>
    <name evidence="8" type="ORF">ACJIZ3_005892</name>
</gene>
<comment type="subcellular location">
    <subcellularLocation>
        <location evidence="1">Nucleus</location>
    </subcellularLocation>
</comment>
<dbReference type="PROSITE" id="PS51294">
    <property type="entry name" value="HTH_MYB"/>
    <property type="match status" value="1"/>
</dbReference>
<feature type="coiled-coil region" evidence="3">
    <location>
        <begin position="435"/>
        <end position="462"/>
    </location>
</feature>
<evidence type="ECO:0000256" key="4">
    <source>
        <dbReference type="SAM" id="MobiDB-lite"/>
    </source>
</evidence>
<feature type="compositionally biased region" description="Basic and acidic residues" evidence="4">
    <location>
        <begin position="105"/>
        <end position="119"/>
    </location>
</feature>
<dbReference type="PROSITE" id="PS50090">
    <property type="entry name" value="MYB_LIKE"/>
    <property type="match status" value="1"/>
</dbReference>
<feature type="region of interest" description="Disordered" evidence="4">
    <location>
        <begin position="1"/>
        <end position="75"/>
    </location>
</feature>
<evidence type="ECO:0000313" key="9">
    <source>
        <dbReference type="Proteomes" id="UP001634393"/>
    </source>
</evidence>
<keyword evidence="9" id="KW-1185">Reference proteome</keyword>
<feature type="region of interest" description="Disordered" evidence="4">
    <location>
        <begin position="1467"/>
        <end position="1486"/>
    </location>
</feature>
<evidence type="ECO:0000259" key="5">
    <source>
        <dbReference type="PROSITE" id="PS50090"/>
    </source>
</evidence>
<evidence type="ECO:0000256" key="3">
    <source>
        <dbReference type="SAM" id="Coils"/>
    </source>
</evidence>
<feature type="region of interest" description="Disordered" evidence="4">
    <location>
        <begin position="217"/>
        <end position="236"/>
    </location>
</feature>
<dbReference type="PROSITE" id="PS51293">
    <property type="entry name" value="SANT"/>
    <property type="match status" value="2"/>
</dbReference>
<dbReference type="InterPro" id="IPR001005">
    <property type="entry name" value="SANT/Myb"/>
</dbReference>
<dbReference type="EMBL" id="JBJXBP010000007">
    <property type="protein sequence ID" value="KAL3819987.1"/>
    <property type="molecule type" value="Genomic_DNA"/>
</dbReference>
<evidence type="ECO:0000259" key="6">
    <source>
        <dbReference type="PROSITE" id="PS51293"/>
    </source>
</evidence>
<evidence type="ECO:0000256" key="2">
    <source>
        <dbReference type="ARBA" id="ARBA00023242"/>
    </source>
</evidence>
<evidence type="ECO:0000256" key="1">
    <source>
        <dbReference type="ARBA" id="ARBA00004123"/>
    </source>
</evidence>
<keyword evidence="3" id="KW-0175">Coiled coil</keyword>
<comment type="caution">
    <text evidence="8">The sequence shown here is derived from an EMBL/GenBank/DDBJ whole genome shotgun (WGS) entry which is preliminary data.</text>
</comment>
<feature type="region of interest" description="Disordered" evidence="4">
    <location>
        <begin position="253"/>
        <end position="276"/>
    </location>
</feature>
<protein>
    <submittedName>
        <fullName evidence="8">Uncharacterized protein</fullName>
    </submittedName>
</protein>
<feature type="domain" description="Myb-like" evidence="5">
    <location>
        <begin position="1005"/>
        <end position="1055"/>
    </location>
</feature>
<feature type="compositionally biased region" description="Polar residues" evidence="4">
    <location>
        <begin position="162"/>
        <end position="179"/>
    </location>
</feature>
<feature type="region of interest" description="Disordered" evidence="4">
    <location>
        <begin position="1184"/>
        <end position="1229"/>
    </location>
</feature>
<keyword evidence="2" id="KW-0539">Nucleus</keyword>